<feature type="region of interest" description="Disordered" evidence="1">
    <location>
        <begin position="174"/>
        <end position="198"/>
    </location>
</feature>
<organism evidence="2 3">
    <name type="scientific">Pseudonocardia asaccharolytica DSM 44247 = NBRC 16224</name>
    <dbReference type="NCBI Taxonomy" id="1123024"/>
    <lineage>
        <taxon>Bacteria</taxon>
        <taxon>Bacillati</taxon>
        <taxon>Actinomycetota</taxon>
        <taxon>Actinomycetes</taxon>
        <taxon>Pseudonocardiales</taxon>
        <taxon>Pseudonocardiaceae</taxon>
        <taxon>Pseudonocardia</taxon>
    </lineage>
</organism>
<dbReference type="EMBL" id="BJVI01000010">
    <property type="protein sequence ID" value="GEL17577.1"/>
    <property type="molecule type" value="Genomic_DNA"/>
</dbReference>
<dbReference type="Proteomes" id="UP000321328">
    <property type="component" value="Unassembled WGS sequence"/>
</dbReference>
<reference evidence="2 3" key="1">
    <citation type="submission" date="2019-07" db="EMBL/GenBank/DDBJ databases">
        <title>Whole genome shotgun sequence of Pseudonocardia asaccharolytica NBRC 16224.</title>
        <authorList>
            <person name="Hosoyama A."/>
            <person name="Uohara A."/>
            <person name="Ohji S."/>
            <person name="Ichikawa N."/>
        </authorList>
    </citation>
    <scope>NUCLEOTIDE SEQUENCE [LARGE SCALE GENOMIC DNA]</scope>
    <source>
        <strain evidence="2 3">NBRC 16224</strain>
    </source>
</reference>
<evidence type="ECO:0008006" key="4">
    <source>
        <dbReference type="Google" id="ProtNLM"/>
    </source>
</evidence>
<dbReference type="STRING" id="1123024.GCA_000423625_03371"/>
<evidence type="ECO:0000313" key="2">
    <source>
        <dbReference type="EMBL" id="GEL17577.1"/>
    </source>
</evidence>
<dbReference type="RefSeq" id="WP_037058226.1">
    <property type="nucleotide sequence ID" value="NZ_BJVI01000010.1"/>
</dbReference>
<sequence length="198" mass="21028">MTSLSGIDVDTASGDRAWRAREKLRDRGDELLAELAAKVALVTELQLSVTLHEEAHDELARFCRRQVLGLLTATDRVLYAAAAEANDTRLLVRALRTQHDLLAAEIEDLVRANTIGRAALAGHAILALLDGCRRVEQAVLLPAMAAIPGVDLAGLVDDLDAVLRDGLFRDARAPELPVSEGSPPAPGGYARLASGQAG</sequence>
<gene>
    <name evidence="2" type="ORF">PA7_14140</name>
</gene>
<dbReference type="AlphaFoldDB" id="A0A511CYM6"/>
<dbReference type="OrthoDB" id="8451629at2"/>
<comment type="caution">
    <text evidence="2">The sequence shown here is derived from an EMBL/GenBank/DDBJ whole genome shotgun (WGS) entry which is preliminary data.</text>
</comment>
<name>A0A511CYM6_9PSEU</name>
<proteinExistence type="predicted"/>
<evidence type="ECO:0000256" key="1">
    <source>
        <dbReference type="SAM" id="MobiDB-lite"/>
    </source>
</evidence>
<protein>
    <recommendedName>
        <fullName evidence="4">Hemerythrin-like domain-containing protein</fullName>
    </recommendedName>
</protein>
<accession>A0A511CYM6</accession>
<evidence type="ECO:0000313" key="3">
    <source>
        <dbReference type="Proteomes" id="UP000321328"/>
    </source>
</evidence>
<keyword evidence="3" id="KW-1185">Reference proteome</keyword>